<feature type="domain" description="UDP-glucose/GDP-mannose dehydrogenase C-terminal" evidence="12">
    <location>
        <begin position="320"/>
        <end position="413"/>
    </location>
</feature>
<dbReference type="Pfam" id="PF00984">
    <property type="entry name" value="UDPG_MGDP_dh"/>
    <property type="match status" value="1"/>
</dbReference>
<keyword evidence="6 8" id="KW-0520">NAD</keyword>
<dbReference type="SMART" id="SM00984">
    <property type="entry name" value="UDPG_MGDP_dh_C"/>
    <property type="match status" value="1"/>
</dbReference>
<evidence type="ECO:0000313" key="13">
    <source>
        <dbReference type="EMBL" id="MCB4809204.1"/>
    </source>
</evidence>
<dbReference type="EMBL" id="JAJAPX010000005">
    <property type="protein sequence ID" value="MCB4809204.1"/>
    <property type="molecule type" value="Genomic_DNA"/>
</dbReference>
<evidence type="ECO:0000256" key="4">
    <source>
        <dbReference type="ARBA" id="ARBA00015132"/>
    </source>
</evidence>
<comment type="pathway">
    <text evidence="1">Nucleotide-sugar biosynthesis; UDP-alpha-D-glucuronate biosynthesis; UDP-alpha-D-glucuronate from UDP-alpha-D-glucose: step 1/1.</text>
</comment>
<dbReference type="InterPro" id="IPR014026">
    <property type="entry name" value="UDP-Glc/GDP-Man_DH_dimer"/>
</dbReference>
<dbReference type="Gene3D" id="3.40.50.720">
    <property type="entry name" value="NAD(P)-binding Rossmann-like Domain"/>
    <property type="match status" value="2"/>
</dbReference>
<evidence type="ECO:0000256" key="3">
    <source>
        <dbReference type="ARBA" id="ARBA00012954"/>
    </source>
</evidence>
<dbReference type="InterPro" id="IPR028357">
    <property type="entry name" value="UDPglc_DH_bac"/>
</dbReference>
<dbReference type="InterPro" id="IPR001732">
    <property type="entry name" value="UDP-Glc/GDP-Man_DH_N"/>
</dbReference>
<dbReference type="PIRSF" id="PIRSF500134">
    <property type="entry name" value="UDPglc_DH_bac"/>
    <property type="match status" value="1"/>
</dbReference>
<evidence type="ECO:0000256" key="2">
    <source>
        <dbReference type="ARBA" id="ARBA00006601"/>
    </source>
</evidence>
<feature type="binding site" evidence="10">
    <location>
        <begin position="154"/>
        <end position="157"/>
    </location>
    <ligand>
        <name>substrate</name>
    </ligand>
</feature>
<dbReference type="InterPro" id="IPR036291">
    <property type="entry name" value="NAD(P)-bd_dom_sf"/>
</dbReference>
<dbReference type="SUPFAM" id="SSF48179">
    <property type="entry name" value="6-phosphogluconate dehydrogenase C-terminal domain-like"/>
    <property type="match status" value="1"/>
</dbReference>
<evidence type="ECO:0000256" key="1">
    <source>
        <dbReference type="ARBA" id="ARBA00004701"/>
    </source>
</evidence>
<dbReference type="PIRSF" id="PIRSF000124">
    <property type="entry name" value="UDPglc_GDPman_dh"/>
    <property type="match status" value="1"/>
</dbReference>
<dbReference type="Proteomes" id="UP001139286">
    <property type="component" value="Unassembled WGS sequence"/>
</dbReference>
<organism evidence="13 14">
    <name type="scientific">Neotamlana sargassicola</name>
    <dbReference type="NCBI Taxonomy" id="2883125"/>
    <lineage>
        <taxon>Bacteria</taxon>
        <taxon>Pseudomonadati</taxon>
        <taxon>Bacteroidota</taxon>
        <taxon>Flavobacteriia</taxon>
        <taxon>Flavobacteriales</taxon>
        <taxon>Flavobacteriaceae</taxon>
        <taxon>Neotamlana</taxon>
    </lineage>
</organism>
<dbReference type="SUPFAM" id="SSF51735">
    <property type="entry name" value="NAD(P)-binding Rossmann-fold domains"/>
    <property type="match status" value="1"/>
</dbReference>
<dbReference type="PANTHER" id="PTHR43750:SF3">
    <property type="entry name" value="UDP-GLUCOSE 6-DEHYDROGENASE TUAD"/>
    <property type="match status" value="1"/>
</dbReference>
<feature type="active site" description="Nucleophile" evidence="9">
    <location>
        <position position="269"/>
    </location>
</feature>
<feature type="binding site" evidence="10">
    <location>
        <position position="327"/>
    </location>
    <ligand>
        <name>substrate</name>
    </ligand>
</feature>
<keyword evidence="5 8" id="KW-0560">Oxidoreductase</keyword>
<dbReference type="GO" id="GO:0051287">
    <property type="term" value="F:NAD binding"/>
    <property type="evidence" value="ECO:0007669"/>
    <property type="project" value="InterPro"/>
</dbReference>
<dbReference type="EC" id="1.1.1.22" evidence="3 8"/>
<dbReference type="Pfam" id="PF03721">
    <property type="entry name" value="UDPG_MGDP_dh_N"/>
    <property type="match status" value="1"/>
</dbReference>
<feature type="binding site" evidence="10">
    <location>
        <position position="206"/>
    </location>
    <ligand>
        <name>substrate</name>
    </ligand>
</feature>
<feature type="binding site" evidence="10">
    <location>
        <position position="266"/>
    </location>
    <ligand>
        <name>substrate</name>
    </ligand>
</feature>
<dbReference type="RefSeq" id="WP_226696582.1">
    <property type="nucleotide sequence ID" value="NZ_JAJAPX010000005.1"/>
</dbReference>
<evidence type="ECO:0000256" key="9">
    <source>
        <dbReference type="PIRSR" id="PIRSR500134-1"/>
    </source>
</evidence>
<evidence type="ECO:0000256" key="5">
    <source>
        <dbReference type="ARBA" id="ARBA00023002"/>
    </source>
</evidence>
<name>A0A9X1I9C3_9FLAO</name>
<feature type="binding site" evidence="11">
    <location>
        <position position="29"/>
    </location>
    <ligand>
        <name>NAD(+)</name>
        <dbReference type="ChEBI" id="CHEBI:57540"/>
    </ligand>
</feature>
<dbReference type="InterPro" id="IPR008927">
    <property type="entry name" value="6-PGluconate_DH-like_C_sf"/>
</dbReference>
<dbReference type="NCBIfam" id="TIGR03026">
    <property type="entry name" value="NDP-sugDHase"/>
    <property type="match status" value="1"/>
</dbReference>
<comment type="caution">
    <text evidence="13">The sequence shown here is derived from an EMBL/GenBank/DDBJ whole genome shotgun (WGS) entry which is preliminary data.</text>
</comment>
<dbReference type="InterPro" id="IPR036220">
    <property type="entry name" value="UDP-Glc/GDP-Man_DH_C_sf"/>
</dbReference>
<evidence type="ECO:0000259" key="12">
    <source>
        <dbReference type="SMART" id="SM00984"/>
    </source>
</evidence>
<keyword evidence="14" id="KW-1185">Reference proteome</keyword>
<feature type="binding site" evidence="11">
    <location>
        <position position="84"/>
    </location>
    <ligand>
        <name>NAD(+)</name>
        <dbReference type="ChEBI" id="CHEBI:57540"/>
    </ligand>
</feature>
<feature type="binding site" evidence="11">
    <location>
        <position position="157"/>
    </location>
    <ligand>
        <name>NAD(+)</name>
        <dbReference type="ChEBI" id="CHEBI:57540"/>
    </ligand>
</feature>
<feature type="binding site" evidence="11">
    <location>
        <position position="120"/>
    </location>
    <ligand>
        <name>NAD(+)</name>
        <dbReference type="ChEBI" id="CHEBI:57540"/>
    </ligand>
</feature>
<dbReference type="GO" id="GO:0000271">
    <property type="term" value="P:polysaccharide biosynthetic process"/>
    <property type="evidence" value="ECO:0007669"/>
    <property type="project" value="InterPro"/>
</dbReference>
<reference evidence="13" key="1">
    <citation type="submission" date="2021-10" db="EMBL/GenBank/DDBJ databases">
        <title>Tamlana sargassums sp. nov., and Tamlana laminarinivorans sp. nov., two new bacteria isolated from the brown alga.</title>
        <authorList>
            <person name="Li J."/>
        </authorList>
    </citation>
    <scope>NUCLEOTIDE SEQUENCE</scope>
    <source>
        <strain evidence="13">62-3</strain>
    </source>
</reference>
<dbReference type="GO" id="GO:0003979">
    <property type="term" value="F:UDP-glucose 6-dehydrogenase activity"/>
    <property type="evidence" value="ECO:0007669"/>
    <property type="project" value="UniProtKB-EC"/>
</dbReference>
<feature type="binding site" evidence="11">
    <location>
        <position position="272"/>
    </location>
    <ligand>
        <name>NAD(+)</name>
        <dbReference type="ChEBI" id="CHEBI:57540"/>
    </ligand>
</feature>
<sequence>MISVLGLGFVGLTTGLGFAKTGFKTYGFDVDENRLNSLKKFKIPFHEPHLEKVLRETNNKTFSLDTNFEQAIKDSEAIFLCVGTPSKEDGSADLKYIYAAIEQVLNVETDKLQVIITKSTVPPSTVSTKIIPFVKEKLSQLPNRKIVFASNPEFLREGYCWEDFIEPDRIVIGVEDDIAKDILNKIYLPFNAPIHYVSYNSAEYIKYLSNTLLSTLISYANEMSIIANEIGNIDIPKAFRILHEDKRWYGTPAGMSKYVYPGCGYGGYCLPKDTSALIQASIENGFKPKILSANLEINNTIKHYIADAIESKINKSDTIGILGLSFKPESDDVRITPTKAIIDLLIQKGYKNLYAYDPISISEFKRYYPDMELDYCNSLEEILSKTNNVVILTGWKEFIQNKDEIQGKNVFDYRYIY</sequence>
<evidence type="ECO:0000256" key="11">
    <source>
        <dbReference type="PIRSR" id="PIRSR500134-3"/>
    </source>
</evidence>
<protein>
    <recommendedName>
        <fullName evidence="4 8">UDP-glucose 6-dehydrogenase</fullName>
        <ecNumber evidence="3 8">1.1.1.22</ecNumber>
    </recommendedName>
</protein>
<dbReference type="InterPro" id="IPR014027">
    <property type="entry name" value="UDP-Glc/GDP-Man_DH_C"/>
</dbReference>
<accession>A0A9X1I9C3</accession>
<evidence type="ECO:0000256" key="8">
    <source>
        <dbReference type="PIRNR" id="PIRNR000124"/>
    </source>
</evidence>
<dbReference type="PANTHER" id="PTHR43750">
    <property type="entry name" value="UDP-GLUCOSE 6-DEHYDROGENASE TUAD"/>
    <property type="match status" value="1"/>
</dbReference>
<proteinExistence type="inferred from homology"/>
<dbReference type="AlphaFoldDB" id="A0A9X1I9C3"/>
<dbReference type="SUPFAM" id="SSF52413">
    <property type="entry name" value="UDP-glucose/GDP-mannose dehydrogenase C-terminal domain"/>
    <property type="match status" value="1"/>
</dbReference>
<gene>
    <name evidence="13" type="ORF">LG651_13175</name>
</gene>
<evidence type="ECO:0000256" key="6">
    <source>
        <dbReference type="ARBA" id="ARBA00023027"/>
    </source>
</evidence>
<comment type="similarity">
    <text evidence="2 8">Belongs to the UDP-glucose/GDP-mannose dehydrogenase family.</text>
</comment>
<comment type="catalytic activity">
    <reaction evidence="7 8">
        <text>UDP-alpha-D-glucose + 2 NAD(+) + H2O = UDP-alpha-D-glucuronate + 2 NADH + 3 H(+)</text>
        <dbReference type="Rhea" id="RHEA:23596"/>
        <dbReference type="ChEBI" id="CHEBI:15377"/>
        <dbReference type="ChEBI" id="CHEBI:15378"/>
        <dbReference type="ChEBI" id="CHEBI:57540"/>
        <dbReference type="ChEBI" id="CHEBI:57945"/>
        <dbReference type="ChEBI" id="CHEBI:58052"/>
        <dbReference type="ChEBI" id="CHEBI:58885"/>
        <dbReference type="EC" id="1.1.1.22"/>
    </reaction>
</comment>
<evidence type="ECO:0000256" key="7">
    <source>
        <dbReference type="ARBA" id="ARBA00047473"/>
    </source>
</evidence>
<dbReference type="Pfam" id="PF03720">
    <property type="entry name" value="UDPG_MGDP_dh_C"/>
    <property type="match status" value="1"/>
</dbReference>
<dbReference type="InterPro" id="IPR017476">
    <property type="entry name" value="UDP-Glc/GDP-Man"/>
</dbReference>
<feature type="binding site" evidence="11">
    <location>
        <position position="34"/>
    </location>
    <ligand>
        <name>NAD(+)</name>
        <dbReference type="ChEBI" id="CHEBI:57540"/>
    </ligand>
</feature>
<feature type="binding site" evidence="10">
    <location>
        <begin position="258"/>
        <end position="262"/>
    </location>
    <ligand>
        <name>substrate</name>
    </ligand>
</feature>
<evidence type="ECO:0000313" key="14">
    <source>
        <dbReference type="Proteomes" id="UP001139286"/>
    </source>
</evidence>
<feature type="binding site" evidence="11">
    <location>
        <position position="334"/>
    </location>
    <ligand>
        <name>NAD(+)</name>
        <dbReference type="ChEBI" id="CHEBI:57540"/>
    </ligand>
</feature>
<evidence type="ECO:0000256" key="10">
    <source>
        <dbReference type="PIRSR" id="PIRSR500134-2"/>
    </source>
</evidence>